<dbReference type="InterPro" id="IPR046559">
    <property type="entry name" value="DUF6713"/>
</dbReference>
<accession>A0A8J7F217</accession>
<comment type="caution">
    <text evidence="2">The sequence shown here is derived from an EMBL/GenBank/DDBJ whole genome shotgun (WGS) entry which is preliminary data.</text>
</comment>
<evidence type="ECO:0000313" key="2">
    <source>
        <dbReference type="EMBL" id="MBE9214716.1"/>
    </source>
</evidence>
<keyword evidence="1" id="KW-1133">Transmembrane helix</keyword>
<keyword evidence="1" id="KW-0472">Membrane</keyword>
<sequence>MKNLLFYLSFATIITHELDAMTQSEWKLLFVLRNLPECIASPIFVAIHIPLITVLLWLTNNQSQPVKKWSRIGLATFMVIHSGLHKLLENNPNYTFNSLLSLGLIYGGGLLGFLYLISIFVSWQSVFNHVVEATRNET</sequence>
<feature type="transmembrane region" description="Helical" evidence="1">
    <location>
        <begin position="39"/>
        <end position="58"/>
    </location>
</feature>
<dbReference type="AlphaFoldDB" id="A0A8J7F217"/>
<organism evidence="2 3">
    <name type="scientific">Plectonema cf. radiosum LEGE 06105</name>
    <dbReference type="NCBI Taxonomy" id="945769"/>
    <lineage>
        <taxon>Bacteria</taxon>
        <taxon>Bacillati</taxon>
        <taxon>Cyanobacteriota</taxon>
        <taxon>Cyanophyceae</taxon>
        <taxon>Oscillatoriophycideae</taxon>
        <taxon>Oscillatoriales</taxon>
        <taxon>Microcoleaceae</taxon>
        <taxon>Plectonema</taxon>
    </lineage>
</organism>
<dbReference type="RefSeq" id="WP_193922671.1">
    <property type="nucleotide sequence ID" value="NZ_JADEWL010000069.1"/>
</dbReference>
<reference evidence="2" key="1">
    <citation type="submission" date="2020-10" db="EMBL/GenBank/DDBJ databases">
        <authorList>
            <person name="Castelo-Branco R."/>
            <person name="Eusebio N."/>
            <person name="Adriana R."/>
            <person name="Vieira A."/>
            <person name="Brugerolle De Fraissinette N."/>
            <person name="Rezende De Castro R."/>
            <person name="Schneider M.P."/>
            <person name="Vasconcelos V."/>
            <person name="Leao P.N."/>
        </authorList>
    </citation>
    <scope>NUCLEOTIDE SEQUENCE</scope>
    <source>
        <strain evidence="2">LEGE 06105</strain>
    </source>
</reference>
<evidence type="ECO:0000256" key="1">
    <source>
        <dbReference type="SAM" id="Phobius"/>
    </source>
</evidence>
<keyword evidence="3" id="KW-1185">Reference proteome</keyword>
<gene>
    <name evidence="2" type="ORF">IQ247_18925</name>
</gene>
<proteinExistence type="predicted"/>
<feature type="transmembrane region" description="Helical" evidence="1">
    <location>
        <begin position="94"/>
        <end position="117"/>
    </location>
</feature>
<evidence type="ECO:0000313" key="3">
    <source>
        <dbReference type="Proteomes" id="UP000620559"/>
    </source>
</evidence>
<dbReference type="Pfam" id="PF20460">
    <property type="entry name" value="DUF6713"/>
    <property type="match status" value="1"/>
</dbReference>
<keyword evidence="1" id="KW-0812">Transmembrane</keyword>
<dbReference type="EMBL" id="JADEWL010000069">
    <property type="protein sequence ID" value="MBE9214716.1"/>
    <property type="molecule type" value="Genomic_DNA"/>
</dbReference>
<name>A0A8J7F217_9CYAN</name>
<dbReference type="Proteomes" id="UP000620559">
    <property type="component" value="Unassembled WGS sequence"/>
</dbReference>
<protein>
    <submittedName>
        <fullName evidence="2">Uncharacterized protein</fullName>
    </submittedName>
</protein>